<gene>
    <name evidence="1" type="ORF">K432DRAFT_397153</name>
</gene>
<evidence type="ECO:0000313" key="1">
    <source>
        <dbReference type="EMBL" id="OCK75569.1"/>
    </source>
</evidence>
<keyword evidence="2" id="KW-1185">Reference proteome</keyword>
<dbReference type="OrthoDB" id="4413570at2759"/>
<evidence type="ECO:0000313" key="2">
    <source>
        <dbReference type="Proteomes" id="UP000250266"/>
    </source>
</evidence>
<name>A0A8E2JAL6_9PEZI</name>
<dbReference type="Gene3D" id="3.80.10.10">
    <property type="entry name" value="Ribonuclease Inhibitor"/>
    <property type="match status" value="1"/>
</dbReference>
<dbReference type="SUPFAM" id="SSF52047">
    <property type="entry name" value="RNI-like"/>
    <property type="match status" value="1"/>
</dbReference>
<organism evidence="1 2">
    <name type="scientific">Lepidopterella palustris CBS 459.81</name>
    <dbReference type="NCBI Taxonomy" id="1314670"/>
    <lineage>
        <taxon>Eukaryota</taxon>
        <taxon>Fungi</taxon>
        <taxon>Dikarya</taxon>
        <taxon>Ascomycota</taxon>
        <taxon>Pezizomycotina</taxon>
        <taxon>Dothideomycetes</taxon>
        <taxon>Pleosporomycetidae</taxon>
        <taxon>Mytilinidiales</taxon>
        <taxon>Argynnaceae</taxon>
        <taxon>Lepidopterella</taxon>
    </lineage>
</organism>
<protein>
    <submittedName>
        <fullName evidence="1">Uncharacterized protein</fullName>
    </submittedName>
</protein>
<proteinExistence type="predicted"/>
<dbReference type="EMBL" id="KV745300">
    <property type="protein sequence ID" value="OCK75569.1"/>
    <property type="molecule type" value="Genomic_DNA"/>
</dbReference>
<dbReference type="AlphaFoldDB" id="A0A8E2JAL6"/>
<dbReference type="InterPro" id="IPR032675">
    <property type="entry name" value="LRR_dom_sf"/>
</dbReference>
<sequence length="436" mass="49770">MSASFLGLPVELRLGIYKLLFNQYDGVYKPHILLVCHQIRVEAMPLYLEWTTYFSSFDKLIKWTSAGNLDLLALVKDISIQILDDSWSDLRAATHEAARFQIVDELEQYSGPWWTAQFVQHEDTLPPPEEPEIPTPSIRSRLSPQGIRSLITGRKKPPAIEPPTIGIISQIWASLQSMPNVQSCWINLNHKDAKMQPLHALLLSMVSVAFPKLRSFSFFSHLISLDFLAHFRSLRLLRFTGYSLSTPEDLLVVLRSLESLDSISLYRYPEYYDRDYANSSPQVLDAHLSLTPDVITNMRPLKSLEISHMSSSLSSAYLTIPMLRAWRSHHRSLRSLRIGTDERLSKDVVTELLGFIAQTEITRLQLRSQGDLKPIDISKHVPRTVRFCEVALKCDGFGASGGAARHFHNHSFTEIDLQDPQYRDVMDDSFARQLLH</sequence>
<reference evidence="1 2" key="1">
    <citation type="journal article" date="2016" name="Nat. Commun.">
        <title>Ectomycorrhizal ecology is imprinted in the genome of the dominant symbiotic fungus Cenococcum geophilum.</title>
        <authorList>
            <consortium name="DOE Joint Genome Institute"/>
            <person name="Peter M."/>
            <person name="Kohler A."/>
            <person name="Ohm R.A."/>
            <person name="Kuo A."/>
            <person name="Krutzmann J."/>
            <person name="Morin E."/>
            <person name="Arend M."/>
            <person name="Barry K.W."/>
            <person name="Binder M."/>
            <person name="Choi C."/>
            <person name="Clum A."/>
            <person name="Copeland A."/>
            <person name="Grisel N."/>
            <person name="Haridas S."/>
            <person name="Kipfer T."/>
            <person name="LaButti K."/>
            <person name="Lindquist E."/>
            <person name="Lipzen A."/>
            <person name="Maire R."/>
            <person name="Meier B."/>
            <person name="Mihaltcheva S."/>
            <person name="Molinier V."/>
            <person name="Murat C."/>
            <person name="Poggeler S."/>
            <person name="Quandt C.A."/>
            <person name="Sperisen C."/>
            <person name="Tritt A."/>
            <person name="Tisserant E."/>
            <person name="Crous P.W."/>
            <person name="Henrissat B."/>
            <person name="Nehls U."/>
            <person name="Egli S."/>
            <person name="Spatafora J.W."/>
            <person name="Grigoriev I.V."/>
            <person name="Martin F.M."/>
        </authorList>
    </citation>
    <scope>NUCLEOTIDE SEQUENCE [LARGE SCALE GENOMIC DNA]</scope>
    <source>
        <strain evidence="1 2">CBS 459.81</strain>
    </source>
</reference>
<dbReference type="Proteomes" id="UP000250266">
    <property type="component" value="Unassembled WGS sequence"/>
</dbReference>
<accession>A0A8E2JAL6</accession>